<evidence type="ECO:0000313" key="3">
    <source>
        <dbReference type="EMBL" id="ATB40182.1"/>
    </source>
</evidence>
<keyword evidence="1" id="KW-1133">Transmembrane helix</keyword>
<name>A0A250J9N7_9BACT</name>
<feature type="transmembrane region" description="Helical" evidence="1">
    <location>
        <begin position="144"/>
        <end position="161"/>
    </location>
</feature>
<proteinExistence type="predicted"/>
<reference evidence="3 4" key="1">
    <citation type="submission" date="2017-06" db="EMBL/GenBank/DDBJ databases">
        <title>Sequencing and comparative analysis of myxobacterial genomes.</title>
        <authorList>
            <person name="Rupp O."/>
            <person name="Goesmann A."/>
            <person name="Sogaard-Andersen L."/>
        </authorList>
    </citation>
    <scope>NUCLEOTIDE SEQUENCE [LARGE SCALE GENOMIC DNA]</scope>
    <source>
        <strain evidence="3 4">DSM 52655</strain>
    </source>
</reference>
<dbReference type="KEGG" id="cfus:CYFUS_005630"/>
<dbReference type="InterPro" id="IPR025403">
    <property type="entry name" value="TgpA-like_C"/>
</dbReference>
<evidence type="ECO:0000256" key="1">
    <source>
        <dbReference type="SAM" id="Phobius"/>
    </source>
</evidence>
<keyword evidence="1" id="KW-0812">Transmembrane</keyword>
<evidence type="ECO:0000313" key="4">
    <source>
        <dbReference type="Proteomes" id="UP000217257"/>
    </source>
</evidence>
<protein>
    <recommendedName>
        <fullName evidence="2">Protein-glutamine gamma-glutamyltransferase-like C-terminal domain-containing protein</fullName>
    </recommendedName>
</protein>
<organism evidence="3 4">
    <name type="scientific">Cystobacter fuscus</name>
    <dbReference type="NCBI Taxonomy" id="43"/>
    <lineage>
        <taxon>Bacteria</taxon>
        <taxon>Pseudomonadati</taxon>
        <taxon>Myxococcota</taxon>
        <taxon>Myxococcia</taxon>
        <taxon>Myxococcales</taxon>
        <taxon>Cystobacterineae</taxon>
        <taxon>Archangiaceae</taxon>
        <taxon>Cystobacter</taxon>
    </lineage>
</organism>
<dbReference type="AlphaFoldDB" id="A0A250J9N7"/>
<dbReference type="RefSeq" id="WP_095988093.1">
    <property type="nucleotide sequence ID" value="NZ_CP022098.1"/>
</dbReference>
<sequence>MRIGLALLWLAALPCPDAERDIQELTELARSEPEAVGGALEALEARWQGLPLRAPGDDTPFKHVETVRVRLQGVCAPLEVENTGGPTRTTDRARLEEILSRPEFAQARQRQGDVLKRLLRMVRGWLEELLQTRGAQSFATSTRTLVLVLGIAVVLLTALRLRSWRRAPTKRAGGPDAALVPVRLDPPGEHLTRARAALASQPRSAIREGLLALLSSLESRRLARPDRVRTNRELVEELPGRGAPAHVTGEVERLVRWYDRAFYSLEPVPAEDAARFVDEVERLHQGLAGGTT</sequence>
<evidence type="ECO:0000259" key="2">
    <source>
        <dbReference type="Pfam" id="PF13559"/>
    </source>
</evidence>
<keyword evidence="1" id="KW-0472">Membrane</keyword>
<feature type="domain" description="Protein-glutamine gamma-glutamyltransferase-like C-terminal" evidence="2">
    <location>
        <begin position="211"/>
        <end position="280"/>
    </location>
</feature>
<dbReference type="EMBL" id="CP022098">
    <property type="protein sequence ID" value="ATB40182.1"/>
    <property type="molecule type" value="Genomic_DNA"/>
</dbReference>
<gene>
    <name evidence="3" type="ORF">CYFUS_005630</name>
</gene>
<accession>A0A250J9N7</accession>
<dbReference type="Pfam" id="PF13559">
    <property type="entry name" value="DUF4129"/>
    <property type="match status" value="1"/>
</dbReference>
<dbReference type="Proteomes" id="UP000217257">
    <property type="component" value="Chromosome"/>
</dbReference>